<protein>
    <submittedName>
        <fullName evidence="8">GtrA family protein</fullName>
    </submittedName>
</protein>
<sequence length="126" mass="14688">MVIQMIFELIRYGICGLCTTGINFFLFILLRQWQFSLLSSNCISISCAIIFSFFVNHFLVFKQKEIHLNQFLLFIGLRLFCMVIEIISMYILIQGFHGSETFSKGLCQILVIGLNYILNKEAVWKQ</sequence>
<dbReference type="Proteomes" id="UP000470082">
    <property type="component" value="Unassembled WGS sequence"/>
</dbReference>
<feature type="transmembrane region" description="Helical" evidence="6">
    <location>
        <begin position="36"/>
        <end position="59"/>
    </location>
</feature>
<keyword evidence="9" id="KW-1185">Reference proteome</keyword>
<dbReference type="Pfam" id="PF04138">
    <property type="entry name" value="GtrA_DPMS_TM"/>
    <property type="match status" value="1"/>
</dbReference>
<dbReference type="InterPro" id="IPR007267">
    <property type="entry name" value="GtrA_DPMS_TM"/>
</dbReference>
<evidence type="ECO:0000256" key="4">
    <source>
        <dbReference type="ARBA" id="ARBA00022989"/>
    </source>
</evidence>
<dbReference type="EMBL" id="VUMM01000020">
    <property type="protein sequence ID" value="MSS02114.1"/>
    <property type="molecule type" value="Genomic_DNA"/>
</dbReference>
<accession>A0A7X2N429</accession>
<dbReference type="GO" id="GO:0000271">
    <property type="term" value="P:polysaccharide biosynthetic process"/>
    <property type="evidence" value="ECO:0007669"/>
    <property type="project" value="InterPro"/>
</dbReference>
<keyword evidence="3 6" id="KW-0812">Transmembrane</keyword>
<dbReference type="PANTHER" id="PTHR38459:SF5">
    <property type="entry name" value="CELL WALL TEICHOIC ACID GLYCOSYLATION PROTEIN GTCA"/>
    <property type="match status" value="1"/>
</dbReference>
<evidence type="ECO:0000256" key="3">
    <source>
        <dbReference type="ARBA" id="ARBA00022692"/>
    </source>
</evidence>
<dbReference type="GO" id="GO:0005886">
    <property type="term" value="C:plasma membrane"/>
    <property type="evidence" value="ECO:0007669"/>
    <property type="project" value="TreeGrafter"/>
</dbReference>
<evidence type="ECO:0000256" key="2">
    <source>
        <dbReference type="ARBA" id="ARBA00009399"/>
    </source>
</evidence>
<evidence type="ECO:0000259" key="7">
    <source>
        <dbReference type="Pfam" id="PF04138"/>
    </source>
</evidence>
<gene>
    <name evidence="8" type="ORF">FYJ50_08440</name>
</gene>
<feature type="transmembrane region" description="Helical" evidence="6">
    <location>
        <begin position="71"/>
        <end position="93"/>
    </location>
</feature>
<evidence type="ECO:0000256" key="6">
    <source>
        <dbReference type="SAM" id="Phobius"/>
    </source>
</evidence>
<evidence type="ECO:0000256" key="5">
    <source>
        <dbReference type="ARBA" id="ARBA00023136"/>
    </source>
</evidence>
<reference evidence="8 9" key="1">
    <citation type="submission" date="2019-08" db="EMBL/GenBank/DDBJ databases">
        <title>In-depth cultivation of the pig gut microbiome towards novel bacterial diversity and tailored functional studies.</title>
        <authorList>
            <person name="Wylensek D."/>
            <person name="Hitch T.C.A."/>
            <person name="Clavel T."/>
        </authorList>
    </citation>
    <scope>NUCLEOTIDE SEQUENCE [LARGE SCALE GENOMIC DNA]</scope>
    <source>
        <strain evidence="8 9">LKV-178-WT-2G</strain>
    </source>
</reference>
<comment type="similarity">
    <text evidence="2">Belongs to the GtrA family.</text>
</comment>
<name>A0A7X2N429_9FIRM</name>
<keyword evidence="4 6" id="KW-1133">Transmembrane helix</keyword>
<evidence type="ECO:0000313" key="9">
    <source>
        <dbReference type="Proteomes" id="UP000470082"/>
    </source>
</evidence>
<feature type="domain" description="GtrA/DPMS transmembrane" evidence="7">
    <location>
        <begin position="11"/>
        <end position="124"/>
    </location>
</feature>
<dbReference type="PANTHER" id="PTHR38459">
    <property type="entry name" value="PROPHAGE BACTOPRENOL-LINKED GLUCOSE TRANSLOCASE HOMOLOG"/>
    <property type="match status" value="1"/>
</dbReference>
<proteinExistence type="inferred from homology"/>
<keyword evidence="5 6" id="KW-0472">Membrane</keyword>
<dbReference type="InterPro" id="IPR051401">
    <property type="entry name" value="GtrA_CellWall_Glycosyl"/>
</dbReference>
<dbReference type="AlphaFoldDB" id="A0A7X2N429"/>
<feature type="transmembrane region" description="Helical" evidence="6">
    <location>
        <begin position="12"/>
        <end position="30"/>
    </location>
</feature>
<evidence type="ECO:0000256" key="1">
    <source>
        <dbReference type="ARBA" id="ARBA00004141"/>
    </source>
</evidence>
<comment type="caution">
    <text evidence="8">The sequence shown here is derived from an EMBL/GenBank/DDBJ whole genome shotgun (WGS) entry which is preliminary data.</text>
</comment>
<organism evidence="8 9">
    <name type="scientific">Floccifex porci</name>
    <dbReference type="NCBI Taxonomy" id="2606629"/>
    <lineage>
        <taxon>Bacteria</taxon>
        <taxon>Bacillati</taxon>
        <taxon>Bacillota</taxon>
        <taxon>Erysipelotrichia</taxon>
        <taxon>Erysipelotrichales</taxon>
        <taxon>Erysipelotrichaceae</taxon>
        <taxon>Floccifex</taxon>
    </lineage>
</organism>
<comment type="subcellular location">
    <subcellularLocation>
        <location evidence="1">Membrane</location>
        <topology evidence="1">Multi-pass membrane protein</topology>
    </subcellularLocation>
</comment>
<evidence type="ECO:0000313" key="8">
    <source>
        <dbReference type="EMBL" id="MSS02114.1"/>
    </source>
</evidence>